<evidence type="ECO:0000256" key="1">
    <source>
        <dbReference type="SAM" id="MobiDB-lite"/>
    </source>
</evidence>
<feature type="region of interest" description="Disordered" evidence="1">
    <location>
        <begin position="30"/>
        <end position="53"/>
    </location>
</feature>
<dbReference type="EMBL" id="GBEZ01026615">
    <property type="protein sequence ID" value="JAC60609.1"/>
    <property type="molecule type" value="Transcribed_RNA"/>
</dbReference>
<protein>
    <submittedName>
        <fullName evidence="2">Uncharacterized protein</fullName>
    </submittedName>
</protein>
<dbReference type="AlphaFoldDB" id="A0A061QQE0"/>
<sequence>IPRIWAERLRGLRCALRGTKWTLVRACMSGKKRGAEEEPRRRVKQLPENRCAR</sequence>
<feature type="compositionally biased region" description="Basic and acidic residues" evidence="1">
    <location>
        <begin position="33"/>
        <end position="53"/>
    </location>
</feature>
<accession>A0A061QQE0</accession>
<feature type="non-terminal residue" evidence="2">
    <location>
        <position position="1"/>
    </location>
</feature>
<organism evidence="2">
    <name type="scientific">Tetraselmis sp. GSL018</name>
    <dbReference type="NCBI Taxonomy" id="582737"/>
    <lineage>
        <taxon>Eukaryota</taxon>
        <taxon>Viridiplantae</taxon>
        <taxon>Chlorophyta</taxon>
        <taxon>core chlorophytes</taxon>
        <taxon>Chlorodendrophyceae</taxon>
        <taxon>Chlorodendrales</taxon>
        <taxon>Chlorodendraceae</taxon>
        <taxon>Tetraselmis</taxon>
    </lineage>
</organism>
<gene>
    <name evidence="2" type="ORF">TSPGSL018_28520</name>
</gene>
<reference evidence="2" key="1">
    <citation type="submission" date="2014-05" db="EMBL/GenBank/DDBJ databases">
        <title>The transcriptome of the halophilic microalga Tetraselmis sp. GSL018 isolated from the Great Salt Lake, Utah.</title>
        <authorList>
            <person name="Jinkerson R.E."/>
            <person name="D'Adamo S."/>
            <person name="Posewitz M.C."/>
        </authorList>
    </citation>
    <scope>NUCLEOTIDE SEQUENCE</scope>
    <source>
        <strain evidence="2">GSL018</strain>
    </source>
</reference>
<evidence type="ECO:0000313" key="2">
    <source>
        <dbReference type="EMBL" id="JAC60609.1"/>
    </source>
</evidence>
<proteinExistence type="predicted"/>
<name>A0A061QQE0_9CHLO</name>